<evidence type="ECO:0000313" key="1">
    <source>
        <dbReference type="EMBL" id="MBW89597.1"/>
    </source>
</evidence>
<sequence length="22" mass="2620">MFTKKCPTQCSRTILYGWNLKT</sequence>
<dbReference type="EMBL" id="GGEC01009114">
    <property type="protein sequence ID" value="MBW89597.1"/>
    <property type="molecule type" value="Transcribed_RNA"/>
</dbReference>
<name>A0A2P2J873_RHIMU</name>
<proteinExistence type="predicted"/>
<organism evidence="1">
    <name type="scientific">Rhizophora mucronata</name>
    <name type="common">Asiatic mangrove</name>
    <dbReference type="NCBI Taxonomy" id="61149"/>
    <lineage>
        <taxon>Eukaryota</taxon>
        <taxon>Viridiplantae</taxon>
        <taxon>Streptophyta</taxon>
        <taxon>Embryophyta</taxon>
        <taxon>Tracheophyta</taxon>
        <taxon>Spermatophyta</taxon>
        <taxon>Magnoliopsida</taxon>
        <taxon>eudicotyledons</taxon>
        <taxon>Gunneridae</taxon>
        <taxon>Pentapetalae</taxon>
        <taxon>rosids</taxon>
        <taxon>fabids</taxon>
        <taxon>Malpighiales</taxon>
        <taxon>Rhizophoraceae</taxon>
        <taxon>Rhizophora</taxon>
    </lineage>
</organism>
<accession>A0A2P2J873</accession>
<dbReference type="AlphaFoldDB" id="A0A2P2J873"/>
<reference evidence="1" key="1">
    <citation type="submission" date="2018-02" db="EMBL/GenBank/DDBJ databases">
        <title>Rhizophora mucronata_Transcriptome.</title>
        <authorList>
            <person name="Meera S.P."/>
            <person name="Sreeshan A."/>
            <person name="Augustine A."/>
        </authorList>
    </citation>
    <scope>NUCLEOTIDE SEQUENCE</scope>
    <source>
        <tissue evidence="1">Leaf</tissue>
    </source>
</reference>
<protein>
    <submittedName>
        <fullName evidence="1">Uncharacterized protein</fullName>
    </submittedName>
</protein>